<dbReference type="Proteomes" id="UP000268093">
    <property type="component" value="Unassembled WGS sequence"/>
</dbReference>
<evidence type="ECO:0000313" key="1">
    <source>
        <dbReference type="EMBL" id="RUP47117.1"/>
    </source>
</evidence>
<organism evidence="1 2">
    <name type="scientific">Jimgerdemannia flammicorona</name>
    <dbReference type="NCBI Taxonomy" id="994334"/>
    <lineage>
        <taxon>Eukaryota</taxon>
        <taxon>Fungi</taxon>
        <taxon>Fungi incertae sedis</taxon>
        <taxon>Mucoromycota</taxon>
        <taxon>Mucoromycotina</taxon>
        <taxon>Endogonomycetes</taxon>
        <taxon>Endogonales</taxon>
        <taxon>Endogonaceae</taxon>
        <taxon>Jimgerdemannia</taxon>
    </lineage>
</organism>
<proteinExistence type="predicted"/>
<accession>A0A433D8B7</accession>
<evidence type="ECO:0000313" key="2">
    <source>
        <dbReference type="Proteomes" id="UP000268093"/>
    </source>
</evidence>
<sequence>MVVMLTRNVATARGLVNGALRKVVRFDRTQYTAGVVQTKANDMSAPVVVVHFQNGLVEGIHCCEWTVDMGNGHYATRWQLPLLPAWAMTIHKAQGRIYII</sequence>
<dbReference type="PANTHER" id="PTHR47642">
    <property type="entry name" value="ATP-DEPENDENT DNA HELICASE"/>
    <property type="match status" value="1"/>
</dbReference>
<protein>
    <recommendedName>
        <fullName evidence="3">ATP-dependent DNA helicase</fullName>
    </recommendedName>
</protein>
<gene>
    <name evidence="1" type="ORF">BC936DRAFT_146113</name>
</gene>
<keyword evidence="2" id="KW-1185">Reference proteome</keyword>
<dbReference type="PANTHER" id="PTHR47642:SF5">
    <property type="entry name" value="ATP-DEPENDENT DNA HELICASE"/>
    <property type="match status" value="1"/>
</dbReference>
<reference evidence="1 2" key="1">
    <citation type="journal article" date="2018" name="New Phytol.">
        <title>Phylogenomics of Endogonaceae and evolution of mycorrhizas within Mucoromycota.</title>
        <authorList>
            <person name="Chang Y."/>
            <person name="Desiro A."/>
            <person name="Na H."/>
            <person name="Sandor L."/>
            <person name="Lipzen A."/>
            <person name="Clum A."/>
            <person name="Barry K."/>
            <person name="Grigoriev I.V."/>
            <person name="Martin F.M."/>
            <person name="Stajich J.E."/>
            <person name="Smith M.E."/>
            <person name="Bonito G."/>
            <person name="Spatafora J.W."/>
        </authorList>
    </citation>
    <scope>NUCLEOTIDE SEQUENCE [LARGE SCALE GENOMIC DNA]</scope>
    <source>
        <strain evidence="1 2">GMNB39</strain>
    </source>
</reference>
<dbReference type="InterPro" id="IPR027417">
    <property type="entry name" value="P-loop_NTPase"/>
</dbReference>
<dbReference type="InterPro" id="IPR051055">
    <property type="entry name" value="PIF1_helicase"/>
</dbReference>
<dbReference type="SUPFAM" id="SSF52540">
    <property type="entry name" value="P-loop containing nucleoside triphosphate hydrolases"/>
    <property type="match status" value="1"/>
</dbReference>
<dbReference type="EMBL" id="RBNI01004944">
    <property type="protein sequence ID" value="RUP47117.1"/>
    <property type="molecule type" value="Genomic_DNA"/>
</dbReference>
<name>A0A433D8B7_9FUNG</name>
<comment type="caution">
    <text evidence="1">The sequence shown here is derived from an EMBL/GenBank/DDBJ whole genome shotgun (WGS) entry which is preliminary data.</text>
</comment>
<dbReference type="OrthoDB" id="432234at2759"/>
<dbReference type="AlphaFoldDB" id="A0A433D8B7"/>
<evidence type="ECO:0008006" key="3">
    <source>
        <dbReference type="Google" id="ProtNLM"/>
    </source>
</evidence>